<keyword evidence="7 8" id="KW-0472">Membrane</keyword>
<protein>
    <submittedName>
        <fullName evidence="10">Membrane protein</fullName>
    </submittedName>
</protein>
<dbReference type="OrthoDB" id="1368at2759"/>
<accession>A0A0M0JTD6</accession>
<evidence type="ECO:0000256" key="1">
    <source>
        <dbReference type="ARBA" id="ARBA00004651"/>
    </source>
</evidence>
<reference evidence="11" key="1">
    <citation type="journal article" date="2015" name="PLoS Genet.">
        <title>Genome Sequence and Transcriptome Analyses of Chrysochromulina tobin: Metabolic Tools for Enhanced Algal Fitness in the Prominent Order Prymnesiales (Haptophyceae).</title>
        <authorList>
            <person name="Hovde B.T."/>
            <person name="Deodato C.R."/>
            <person name="Hunsperger H.M."/>
            <person name="Ryken S.A."/>
            <person name="Yost W."/>
            <person name="Jha R.K."/>
            <person name="Patterson J."/>
            <person name="Monnat R.J. Jr."/>
            <person name="Barlow S.B."/>
            <person name="Starkenburg S.R."/>
            <person name="Cattolico R.A."/>
        </authorList>
    </citation>
    <scope>NUCLEOTIDE SEQUENCE</scope>
    <source>
        <strain evidence="11">CCMP291</strain>
    </source>
</reference>
<keyword evidence="4 8" id="KW-0812">Transmembrane</keyword>
<feature type="transmembrane region" description="Helical" evidence="8">
    <location>
        <begin position="73"/>
        <end position="94"/>
    </location>
</feature>
<comment type="caution">
    <text evidence="10">The sequence shown here is derived from an EMBL/GenBank/DDBJ whole genome shotgun (WGS) entry which is preliminary data.</text>
</comment>
<feature type="chain" id="PRO_5005602163" evidence="9">
    <location>
        <begin position="19"/>
        <end position="419"/>
    </location>
</feature>
<dbReference type="PANTHER" id="PTHR33281:SF19">
    <property type="entry name" value="VOLTAGE-DEPENDENT ANION CHANNEL-FORMING PROTEIN YNEE"/>
    <property type="match status" value="1"/>
</dbReference>
<dbReference type="EMBL" id="JWZX01002398">
    <property type="protein sequence ID" value="KOO29552.1"/>
    <property type="molecule type" value="Genomic_DNA"/>
</dbReference>
<dbReference type="AlphaFoldDB" id="A0A0M0JTD6"/>
<keyword evidence="2" id="KW-0813">Transport</keyword>
<evidence type="ECO:0000256" key="3">
    <source>
        <dbReference type="ARBA" id="ARBA00022475"/>
    </source>
</evidence>
<gene>
    <name evidence="10" type="ORF">Ctob_010424</name>
</gene>
<evidence type="ECO:0000256" key="8">
    <source>
        <dbReference type="SAM" id="Phobius"/>
    </source>
</evidence>
<evidence type="ECO:0000313" key="10">
    <source>
        <dbReference type="EMBL" id="KOO29552.1"/>
    </source>
</evidence>
<dbReference type="PANTHER" id="PTHR33281">
    <property type="entry name" value="UPF0187 PROTEIN YNEE"/>
    <property type="match status" value="1"/>
</dbReference>
<dbReference type="GO" id="GO:0005886">
    <property type="term" value="C:plasma membrane"/>
    <property type="evidence" value="ECO:0007669"/>
    <property type="project" value="UniProtKB-SubCell"/>
</dbReference>
<dbReference type="Pfam" id="PF25539">
    <property type="entry name" value="Bestrophin_2"/>
    <property type="match status" value="1"/>
</dbReference>
<feature type="signal peptide" evidence="9">
    <location>
        <begin position="1"/>
        <end position="18"/>
    </location>
</feature>
<evidence type="ECO:0000256" key="4">
    <source>
        <dbReference type="ARBA" id="ARBA00022692"/>
    </source>
</evidence>
<dbReference type="GO" id="GO:0005254">
    <property type="term" value="F:chloride channel activity"/>
    <property type="evidence" value="ECO:0007669"/>
    <property type="project" value="InterPro"/>
</dbReference>
<proteinExistence type="predicted"/>
<keyword evidence="3" id="KW-1003">Cell membrane</keyword>
<evidence type="ECO:0000313" key="11">
    <source>
        <dbReference type="Proteomes" id="UP000037460"/>
    </source>
</evidence>
<evidence type="ECO:0000256" key="6">
    <source>
        <dbReference type="ARBA" id="ARBA00023065"/>
    </source>
</evidence>
<feature type="transmembrane region" description="Helical" evidence="8">
    <location>
        <begin position="143"/>
        <end position="170"/>
    </location>
</feature>
<keyword evidence="5 8" id="KW-1133">Transmembrane helix</keyword>
<keyword evidence="9" id="KW-0732">Signal</keyword>
<sequence>MAPVLAQLVLSALGSSTSVPILHLAPSATSIAARAGCVSCKFSPAYETTQRYAAADWAKNIRTLPQSTVLKRIASPLIFNVVVTTIICAINPIFTVPRLISLPHTLLGSALGLLLVFRTNAAYDRFWEARKRWDVVTAECRNFASLACTFMTAGQALPMLSLISVFPVVLKNYLRSSQSDADEMRDLRRVRSLLAPEEAEALAAVNNQPQYVLTRLRALGQGSKVAGVTEKERELMLKSVSVLGECVSACERIYNTPIPLAYSRHTSRFLVIYTSSLPLALVHSIGWITLPVVAMIVWALFGILEIGNLIEEPFSAVVDFSKLPLLPLTEVCRTIRRDVREIATFEQHARSHGVPLIQRVPKVRELPESFSELRELITSPNATNWSSSGATTSDNDSSSMIEILVDKSIDKLSGVFGLG</sequence>
<dbReference type="InterPro" id="IPR044669">
    <property type="entry name" value="YneE/VCCN1/2-like"/>
</dbReference>
<organism evidence="10 11">
    <name type="scientific">Chrysochromulina tobinii</name>
    <dbReference type="NCBI Taxonomy" id="1460289"/>
    <lineage>
        <taxon>Eukaryota</taxon>
        <taxon>Haptista</taxon>
        <taxon>Haptophyta</taxon>
        <taxon>Prymnesiophyceae</taxon>
        <taxon>Prymnesiales</taxon>
        <taxon>Chrysochromulinaceae</taxon>
        <taxon>Chrysochromulina</taxon>
    </lineage>
</organism>
<evidence type="ECO:0000256" key="9">
    <source>
        <dbReference type="SAM" id="SignalP"/>
    </source>
</evidence>
<feature type="transmembrane region" description="Helical" evidence="8">
    <location>
        <begin position="270"/>
        <end position="301"/>
    </location>
</feature>
<evidence type="ECO:0000256" key="7">
    <source>
        <dbReference type="ARBA" id="ARBA00023136"/>
    </source>
</evidence>
<name>A0A0M0JTD6_9EUKA</name>
<evidence type="ECO:0000256" key="5">
    <source>
        <dbReference type="ARBA" id="ARBA00022989"/>
    </source>
</evidence>
<keyword evidence="6" id="KW-0406">Ion transport</keyword>
<dbReference type="Proteomes" id="UP000037460">
    <property type="component" value="Unassembled WGS sequence"/>
</dbReference>
<evidence type="ECO:0000256" key="2">
    <source>
        <dbReference type="ARBA" id="ARBA00022448"/>
    </source>
</evidence>
<keyword evidence="11" id="KW-1185">Reference proteome</keyword>
<comment type="subcellular location">
    <subcellularLocation>
        <location evidence="1">Cell membrane</location>
        <topology evidence="1">Multi-pass membrane protein</topology>
    </subcellularLocation>
</comment>
<feature type="transmembrane region" description="Helical" evidence="8">
    <location>
        <begin position="106"/>
        <end position="123"/>
    </location>
</feature>